<keyword evidence="2" id="KW-1185">Reference proteome</keyword>
<evidence type="ECO:0000313" key="1">
    <source>
        <dbReference type="EMBL" id="EFJ21780.1"/>
    </source>
</evidence>
<dbReference type="EMBL" id="GL377598">
    <property type="protein sequence ID" value="EFJ21780.1"/>
    <property type="molecule type" value="Genomic_DNA"/>
</dbReference>
<dbReference type="Gramene" id="EFJ21780">
    <property type="protein sequence ID" value="EFJ21780"/>
    <property type="gene ID" value="SELMODRAFT_417026"/>
</dbReference>
<dbReference type="Proteomes" id="UP000001514">
    <property type="component" value="Unassembled WGS sequence"/>
</dbReference>
<name>D8S149_SELML</name>
<dbReference type="HOGENOM" id="CLU_1410966_0_0_1"/>
<dbReference type="AlphaFoldDB" id="D8S149"/>
<reference evidence="1 2" key="1">
    <citation type="journal article" date="2011" name="Science">
        <title>The Selaginella genome identifies genetic changes associated with the evolution of vascular plants.</title>
        <authorList>
            <person name="Banks J.A."/>
            <person name="Nishiyama T."/>
            <person name="Hasebe M."/>
            <person name="Bowman J.L."/>
            <person name="Gribskov M."/>
            <person name="dePamphilis C."/>
            <person name="Albert V.A."/>
            <person name="Aono N."/>
            <person name="Aoyama T."/>
            <person name="Ambrose B.A."/>
            <person name="Ashton N.W."/>
            <person name="Axtell M.J."/>
            <person name="Barker E."/>
            <person name="Barker M.S."/>
            <person name="Bennetzen J.L."/>
            <person name="Bonawitz N.D."/>
            <person name="Chapple C."/>
            <person name="Cheng C."/>
            <person name="Correa L.G."/>
            <person name="Dacre M."/>
            <person name="DeBarry J."/>
            <person name="Dreyer I."/>
            <person name="Elias M."/>
            <person name="Engstrom E.M."/>
            <person name="Estelle M."/>
            <person name="Feng L."/>
            <person name="Finet C."/>
            <person name="Floyd S.K."/>
            <person name="Frommer W.B."/>
            <person name="Fujita T."/>
            <person name="Gramzow L."/>
            <person name="Gutensohn M."/>
            <person name="Harholt J."/>
            <person name="Hattori M."/>
            <person name="Heyl A."/>
            <person name="Hirai T."/>
            <person name="Hiwatashi Y."/>
            <person name="Ishikawa M."/>
            <person name="Iwata M."/>
            <person name="Karol K.G."/>
            <person name="Koehler B."/>
            <person name="Kolukisaoglu U."/>
            <person name="Kubo M."/>
            <person name="Kurata T."/>
            <person name="Lalonde S."/>
            <person name="Li K."/>
            <person name="Li Y."/>
            <person name="Litt A."/>
            <person name="Lyons E."/>
            <person name="Manning G."/>
            <person name="Maruyama T."/>
            <person name="Michael T.P."/>
            <person name="Mikami K."/>
            <person name="Miyazaki S."/>
            <person name="Morinaga S."/>
            <person name="Murata T."/>
            <person name="Mueller-Roeber B."/>
            <person name="Nelson D.R."/>
            <person name="Obara M."/>
            <person name="Oguri Y."/>
            <person name="Olmstead R.G."/>
            <person name="Onodera N."/>
            <person name="Petersen B.L."/>
            <person name="Pils B."/>
            <person name="Prigge M."/>
            <person name="Rensing S.A."/>
            <person name="Riano-Pachon D.M."/>
            <person name="Roberts A.W."/>
            <person name="Sato Y."/>
            <person name="Scheller H.V."/>
            <person name="Schulz B."/>
            <person name="Schulz C."/>
            <person name="Shakirov E.V."/>
            <person name="Shibagaki N."/>
            <person name="Shinohara N."/>
            <person name="Shippen D.E."/>
            <person name="Soerensen I."/>
            <person name="Sotooka R."/>
            <person name="Sugimoto N."/>
            <person name="Sugita M."/>
            <person name="Sumikawa N."/>
            <person name="Tanurdzic M."/>
            <person name="Theissen G."/>
            <person name="Ulvskov P."/>
            <person name="Wakazuki S."/>
            <person name="Weng J.K."/>
            <person name="Willats W.W."/>
            <person name="Wipf D."/>
            <person name="Wolf P.G."/>
            <person name="Yang L."/>
            <person name="Zimmer A.D."/>
            <person name="Zhu Q."/>
            <person name="Mitros T."/>
            <person name="Hellsten U."/>
            <person name="Loque D."/>
            <person name="Otillar R."/>
            <person name="Salamov A."/>
            <person name="Schmutz J."/>
            <person name="Shapiro H."/>
            <person name="Lindquist E."/>
            <person name="Lucas S."/>
            <person name="Rokhsar D."/>
            <person name="Grigoriev I.V."/>
        </authorList>
    </citation>
    <scope>NUCLEOTIDE SEQUENCE [LARGE SCALE GENOMIC DNA]</scope>
</reference>
<accession>D8S149</accession>
<proteinExistence type="predicted"/>
<dbReference type="InParanoid" id="D8S149"/>
<organism evidence="2">
    <name type="scientific">Selaginella moellendorffii</name>
    <name type="common">Spikemoss</name>
    <dbReference type="NCBI Taxonomy" id="88036"/>
    <lineage>
        <taxon>Eukaryota</taxon>
        <taxon>Viridiplantae</taxon>
        <taxon>Streptophyta</taxon>
        <taxon>Embryophyta</taxon>
        <taxon>Tracheophyta</taxon>
        <taxon>Lycopodiopsida</taxon>
        <taxon>Selaginellales</taxon>
        <taxon>Selaginellaceae</taxon>
        <taxon>Selaginella</taxon>
    </lineage>
</organism>
<protein>
    <submittedName>
        <fullName evidence="1">Uncharacterized protein</fullName>
    </submittedName>
</protein>
<sequence>MEGGRQAQPLEQAIESHHVWKTAISRVSSTLDALDHDAVSGLAETAKNNAIGIVAMPLHLVELVISELASVCLDALIRGTAVIQLYCCLDSTRNLVTRLEREGRRTCVSYKKILEDYFDSLESMPLQESSTDQGIKVTIEVIIKERFEEGGGGKIDSGLEYGVDRIKSSASNRALCEIWVEEFKDHAAAELKE</sequence>
<evidence type="ECO:0000313" key="2">
    <source>
        <dbReference type="Proteomes" id="UP000001514"/>
    </source>
</evidence>
<gene>
    <name evidence="1" type="ORF">SELMODRAFT_417026</name>
</gene>
<dbReference type="KEGG" id="smo:SELMODRAFT_417026"/>